<dbReference type="InterPro" id="IPR011545">
    <property type="entry name" value="DEAD/DEAH_box_helicase_dom"/>
</dbReference>
<dbReference type="EMBL" id="LJOY01000059">
    <property type="protein sequence ID" value="OBQ22990.1"/>
    <property type="molecule type" value="Genomic_DNA"/>
</dbReference>
<feature type="domain" description="DEAD-box RNA helicase Q" evidence="14">
    <location>
        <begin position="1"/>
        <end position="29"/>
    </location>
</feature>
<dbReference type="Gene3D" id="3.40.50.300">
    <property type="entry name" value="P-loop containing nucleotide triphosphate hydrolases"/>
    <property type="match status" value="2"/>
</dbReference>
<evidence type="ECO:0000256" key="9">
    <source>
        <dbReference type="PROSITE-ProRule" id="PRU00552"/>
    </source>
</evidence>
<evidence type="ECO:0000256" key="4">
    <source>
        <dbReference type="ARBA" id="ARBA00022801"/>
    </source>
</evidence>
<feature type="compositionally biased region" description="Polar residues" evidence="11">
    <location>
        <begin position="412"/>
        <end position="426"/>
    </location>
</feature>
<dbReference type="InterPro" id="IPR044742">
    <property type="entry name" value="DEAD/DEAH_RhlB"/>
</dbReference>
<dbReference type="PANTHER" id="PTHR47959">
    <property type="entry name" value="ATP-DEPENDENT RNA HELICASE RHLE-RELATED"/>
    <property type="match status" value="1"/>
</dbReference>
<dbReference type="GO" id="GO:0016787">
    <property type="term" value="F:hydrolase activity"/>
    <property type="evidence" value="ECO:0007669"/>
    <property type="project" value="UniProtKB-KW"/>
</dbReference>
<dbReference type="Proteomes" id="UP000092382">
    <property type="component" value="Unassembled WGS sequence"/>
</dbReference>
<dbReference type="PANTHER" id="PTHR47959:SF13">
    <property type="entry name" value="ATP-DEPENDENT RNA HELICASE RHLE"/>
    <property type="match status" value="1"/>
</dbReference>
<feature type="region of interest" description="Disordered" evidence="11">
    <location>
        <begin position="384"/>
        <end position="447"/>
    </location>
</feature>
<dbReference type="InterPro" id="IPR014014">
    <property type="entry name" value="RNA_helicase_DEAD_Q_motif"/>
</dbReference>
<evidence type="ECO:0000256" key="10">
    <source>
        <dbReference type="RuleBase" id="RU000492"/>
    </source>
</evidence>
<feature type="short sequence motif" description="Q motif" evidence="9">
    <location>
        <begin position="1"/>
        <end position="29"/>
    </location>
</feature>
<gene>
    <name evidence="15" type="ORF">AN481_15270</name>
</gene>
<dbReference type="SMART" id="SM00490">
    <property type="entry name" value="HELICc"/>
    <property type="match status" value="1"/>
</dbReference>
<dbReference type="GO" id="GO:0003723">
    <property type="term" value="F:RNA binding"/>
    <property type="evidence" value="ECO:0007669"/>
    <property type="project" value="UniProtKB-ARBA"/>
</dbReference>
<keyword evidence="2" id="KW-0963">Cytoplasm</keyword>
<dbReference type="FunFam" id="3.40.50.300:FF:000108">
    <property type="entry name" value="ATP-dependent RNA helicase RhlE"/>
    <property type="match status" value="1"/>
</dbReference>
<dbReference type="InterPro" id="IPR027417">
    <property type="entry name" value="P-loop_NTPase"/>
</dbReference>
<evidence type="ECO:0000256" key="6">
    <source>
        <dbReference type="ARBA" id="ARBA00022840"/>
    </source>
</evidence>
<dbReference type="PROSITE" id="PS51194">
    <property type="entry name" value="HELICASE_CTER"/>
    <property type="match status" value="1"/>
</dbReference>
<evidence type="ECO:0000256" key="2">
    <source>
        <dbReference type="ARBA" id="ARBA00022490"/>
    </source>
</evidence>
<dbReference type="PROSITE" id="PS51195">
    <property type="entry name" value="Q_MOTIF"/>
    <property type="match status" value="1"/>
</dbReference>
<accession>A0A1B7VQK5</accession>
<feature type="domain" description="Helicase C-terminal" evidence="13">
    <location>
        <begin position="234"/>
        <end position="389"/>
    </location>
</feature>
<evidence type="ECO:0000259" key="12">
    <source>
        <dbReference type="PROSITE" id="PS51192"/>
    </source>
</evidence>
<dbReference type="Pfam" id="PF00270">
    <property type="entry name" value="DEAD"/>
    <property type="match status" value="1"/>
</dbReference>
<feature type="domain" description="Helicase ATP-binding" evidence="12">
    <location>
        <begin position="32"/>
        <end position="211"/>
    </location>
</feature>
<evidence type="ECO:0000256" key="3">
    <source>
        <dbReference type="ARBA" id="ARBA00022741"/>
    </source>
</evidence>
<keyword evidence="6 10" id="KW-0067">ATP-binding</keyword>
<dbReference type="InterPro" id="IPR001650">
    <property type="entry name" value="Helicase_C-like"/>
</dbReference>
<evidence type="ECO:0000259" key="13">
    <source>
        <dbReference type="PROSITE" id="PS51194"/>
    </source>
</evidence>
<dbReference type="PROSITE" id="PS51192">
    <property type="entry name" value="HELICASE_ATP_BIND_1"/>
    <property type="match status" value="1"/>
</dbReference>
<name>A0A1B7VQK5_APHFL</name>
<reference evidence="15 16" key="1">
    <citation type="submission" date="2015-09" db="EMBL/GenBank/DDBJ databases">
        <title>Whole genome shotgun sequence assembly of Aphanizomenon flos-aquae UKL13.</title>
        <authorList>
            <person name="Driscoll C."/>
        </authorList>
    </citation>
    <scope>NUCLEOTIDE SEQUENCE [LARGE SCALE GENOMIC DNA]</scope>
    <source>
        <strain evidence="15">MDT13</strain>
    </source>
</reference>
<comment type="caution">
    <text evidence="15">The sequence shown here is derived from an EMBL/GenBank/DDBJ whole genome shotgun (WGS) entry which is preliminary data.</text>
</comment>
<dbReference type="GO" id="GO:0005524">
    <property type="term" value="F:ATP binding"/>
    <property type="evidence" value="ECO:0007669"/>
    <property type="project" value="UniProtKB-KW"/>
</dbReference>
<dbReference type="CDD" id="cd00268">
    <property type="entry name" value="DEADc"/>
    <property type="match status" value="1"/>
</dbReference>
<dbReference type="InterPro" id="IPR014001">
    <property type="entry name" value="Helicase_ATP-bd"/>
</dbReference>
<keyword evidence="3 10" id="KW-0547">Nucleotide-binding</keyword>
<dbReference type="PROSITE" id="PS00039">
    <property type="entry name" value="DEAD_ATP_HELICASE"/>
    <property type="match status" value="1"/>
</dbReference>
<evidence type="ECO:0000313" key="15">
    <source>
        <dbReference type="EMBL" id="OBQ22990.1"/>
    </source>
</evidence>
<dbReference type="STRING" id="1803587.GCA_001593825_00100"/>
<dbReference type="SMART" id="SM00487">
    <property type="entry name" value="DEXDc"/>
    <property type="match status" value="1"/>
</dbReference>
<evidence type="ECO:0000256" key="5">
    <source>
        <dbReference type="ARBA" id="ARBA00022806"/>
    </source>
</evidence>
<dbReference type="CDD" id="cd18787">
    <property type="entry name" value="SF2_C_DEAD"/>
    <property type="match status" value="1"/>
</dbReference>
<dbReference type="FunFam" id="3.40.50.300:FF:000468">
    <property type="entry name" value="ATP-dependent RNA helicase RhlE"/>
    <property type="match status" value="1"/>
</dbReference>
<dbReference type="AlphaFoldDB" id="A0A1B7VQK5"/>
<dbReference type="PATRIC" id="fig|1710894.3.peg.1535"/>
<proteinExistence type="inferred from homology"/>
<dbReference type="EC" id="3.6.4.13" evidence="1"/>
<evidence type="ECO:0000256" key="11">
    <source>
        <dbReference type="SAM" id="MobiDB-lite"/>
    </source>
</evidence>
<dbReference type="GO" id="GO:0005829">
    <property type="term" value="C:cytosol"/>
    <property type="evidence" value="ECO:0007669"/>
    <property type="project" value="TreeGrafter"/>
</dbReference>
<evidence type="ECO:0000256" key="8">
    <source>
        <dbReference type="ARBA" id="ARBA00047984"/>
    </source>
</evidence>
<dbReference type="SUPFAM" id="SSF52540">
    <property type="entry name" value="P-loop containing nucleoside triphosphate hydrolases"/>
    <property type="match status" value="1"/>
</dbReference>
<comment type="similarity">
    <text evidence="7 10">Belongs to the DEAD box helicase family.</text>
</comment>
<comment type="catalytic activity">
    <reaction evidence="8">
        <text>ATP + H2O = ADP + phosphate + H(+)</text>
        <dbReference type="Rhea" id="RHEA:13065"/>
        <dbReference type="ChEBI" id="CHEBI:15377"/>
        <dbReference type="ChEBI" id="CHEBI:15378"/>
        <dbReference type="ChEBI" id="CHEBI:30616"/>
        <dbReference type="ChEBI" id="CHEBI:43474"/>
        <dbReference type="ChEBI" id="CHEBI:456216"/>
        <dbReference type="EC" id="3.6.4.13"/>
    </reaction>
</comment>
<dbReference type="GO" id="GO:0003724">
    <property type="term" value="F:RNA helicase activity"/>
    <property type="evidence" value="ECO:0007669"/>
    <property type="project" value="UniProtKB-EC"/>
</dbReference>
<evidence type="ECO:0000313" key="16">
    <source>
        <dbReference type="Proteomes" id="UP000092382"/>
    </source>
</evidence>
<organism evidence="15 16">
    <name type="scientific">Aphanizomenon flos-aquae LD13</name>
    <dbReference type="NCBI Taxonomy" id="1710894"/>
    <lineage>
        <taxon>Bacteria</taxon>
        <taxon>Bacillati</taxon>
        <taxon>Cyanobacteriota</taxon>
        <taxon>Cyanophyceae</taxon>
        <taxon>Nostocales</taxon>
        <taxon>Aphanizomenonaceae</taxon>
        <taxon>Aphanizomenon</taxon>
    </lineage>
</organism>
<dbReference type="InterPro" id="IPR050079">
    <property type="entry name" value="DEAD_box_RNA_helicase"/>
</dbReference>
<keyword evidence="4 10" id="KW-0378">Hydrolase</keyword>
<dbReference type="Pfam" id="PF00271">
    <property type="entry name" value="Helicase_C"/>
    <property type="match status" value="1"/>
</dbReference>
<evidence type="ECO:0000256" key="1">
    <source>
        <dbReference type="ARBA" id="ARBA00012552"/>
    </source>
</evidence>
<evidence type="ECO:0000259" key="14">
    <source>
        <dbReference type="PROSITE" id="PS51195"/>
    </source>
</evidence>
<dbReference type="InterPro" id="IPR000629">
    <property type="entry name" value="RNA-helicase_DEAD-box_CS"/>
</dbReference>
<protein>
    <recommendedName>
        <fullName evidence="1">RNA helicase</fullName>
        <ecNumber evidence="1">3.6.4.13</ecNumber>
    </recommendedName>
</protein>
<sequence length="447" mass="48984">MSFSNLGLSPEIIRAVTELGYNQPTPIQKQAIPVVLAGGDIMAGAQTGTGKTASFTLPLLHRLSANKSISSNSQGFSPIRALILTPTRELAAQVQESVRDYGKYLDLNSMVMFGGVSIGPQKQKLRTRIDILVSTPGRLLDHVLQGTVNLSRVEVLVLDEADRMLDMGFINDIRRILALLPKQRQNLLFFATFSDKVKILAAGLLNNPTMIEVARRNVTAATVSQKVYHVDRDRKRQLLSHLIRENKWYQVLVFSRTKYGADRLVKQLGEDRIQALAIHGNKSQGARTHALTKFKDGTLQVLVATDIAARGLDISELPHVINYDLPNVPEDYVHRIGRTGRAGAEGQAISLVCVDEHHLLADIEQLIEQRLPKEVVAGFGVNPEIKAEPIPNGRKAPAGGGGNQRTRRSAPKSASQKSPRQPSSRTAAGDRKPGSSSPTPRRTGKRR</sequence>
<evidence type="ECO:0000256" key="7">
    <source>
        <dbReference type="ARBA" id="ARBA00038437"/>
    </source>
</evidence>
<keyword evidence="5 10" id="KW-0347">Helicase</keyword>